<dbReference type="EMBL" id="QUSY01000125">
    <property type="protein sequence ID" value="RHY32605.1"/>
    <property type="molecule type" value="Genomic_DNA"/>
</dbReference>
<dbReference type="Pfam" id="PF01369">
    <property type="entry name" value="Sec7"/>
    <property type="match status" value="1"/>
</dbReference>
<evidence type="ECO:0000259" key="6">
    <source>
        <dbReference type="PROSITE" id="PS50135"/>
    </source>
</evidence>
<dbReference type="AlphaFoldDB" id="A0A3R6YD00"/>
<proteinExistence type="predicted"/>
<dbReference type="InterPro" id="IPR023394">
    <property type="entry name" value="Sec7_C_sf"/>
</dbReference>
<feature type="compositionally biased region" description="Basic residues" evidence="5">
    <location>
        <begin position="234"/>
        <end position="265"/>
    </location>
</feature>
<dbReference type="PANTHER" id="PTHR20930">
    <property type="entry name" value="OVARIAN CARCINOMA ANTIGEN CA125-RELATED"/>
    <property type="match status" value="1"/>
</dbReference>
<dbReference type="SUPFAM" id="SSF57850">
    <property type="entry name" value="RING/U-box"/>
    <property type="match status" value="2"/>
</dbReference>
<dbReference type="PANTHER" id="PTHR20930:SF0">
    <property type="entry name" value="PROTEIN ILRUN"/>
    <property type="match status" value="1"/>
</dbReference>
<dbReference type="CDD" id="cd05992">
    <property type="entry name" value="PB1"/>
    <property type="match status" value="1"/>
</dbReference>
<dbReference type="SUPFAM" id="SSF54277">
    <property type="entry name" value="CAD &amp; PB1 domains"/>
    <property type="match status" value="1"/>
</dbReference>
<dbReference type="Pfam" id="PF16158">
    <property type="entry name" value="N_BRCA1_IG"/>
    <property type="match status" value="1"/>
</dbReference>
<dbReference type="SUPFAM" id="SSF48425">
    <property type="entry name" value="Sec7 domain"/>
    <property type="match status" value="1"/>
</dbReference>
<organism evidence="8 9">
    <name type="scientific">Aphanomyces invadans</name>
    <dbReference type="NCBI Taxonomy" id="157072"/>
    <lineage>
        <taxon>Eukaryota</taxon>
        <taxon>Sar</taxon>
        <taxon>Stramenopiles</taxon>
        <taxon>Oomycota</taxon>
        <taxon>Saprolegniomycetes</taxon>
        <taxon>Saprolegniales</taxon>
        <taxon>Verrucalvaceae</taxon>
        <taxon>Aphanomyces</taxon>
    </lineage>
</organism>
<dbReference type="SMART" id="SM00291">
    <property type="entry name" value="ZnF_ZZ"/>
    <property type="match status" value="2"/>
</dbReference>
<evidence type="ECO:0000256" key="5">
    <source>
        <dbReference type="SAM" id="MobiDB-lite"/>
    </source>
</evidence>
<dbReference type="GO" id="GO:0032012">
    <property type="term" value="P:regulation of ARF protein signal transduction"/>
    <property type="evidence" value="ECO:0007669"/>
    <property type="project" value="InterPro"/>
</dbReference>
<evidence type="ECO:0000256" key="4">
    <source>
        <dbReference type="PROSITE-ProRule" id="PRU00228"/>
    </source>
</evidence>
<feature type="compositionally biased region" description="Basic and acidic residues" evidence="5">
    <location>
        <begin position="266"/>
        <end position="277"/>
    </location>
</feature>
<dbReference type="Gene3D" id="1.10.220.20">
    <property type="match status" value="1"/>
</dbReference>
<dbReference type="PROSITE" id="PS50190">
    <property type="entry name" value="SEC7"/>
    <property type="match status" value="1"/>
</dbReference>
<dbReference type="InterPro" id="IPR032350">
    <property type="entry name" value="Nbr1_FW"/>
</dbReference>
<comment type="caution">
    <text evidence="8">The sequence shown here is derived from an EMBL/GenBank/DDBJ whole genome shotgun (WGS) entry which is preliminary data.</text>
</comment>
<dbReference type="Gene3D" id="2.60.40.10">
    <property type="entry name" value="Immunoglobulins"/>
    <property type="match status" value="1"/>
</dbReference>
<dbReference type="InterPro" id="IPR043145">
    <property type="entry name" value="Znf_ZZ_sf"/>
</dbReference>
<keyword evidence="2 4" id="KW-0863">Zinc-finger</keyword>
<evidence type="ECO:0008006" key="10">
    <source>
        <dbReference type="Google" id="ProtNLM"/>
    </source>
</evidence>
<dbReference type="CDD" id="cd14947">
    <property type="entry name" value="NBR1_like"/>
    <property type="match status" value="1"/>
</dbReference>
<evidence type="ECO:0000256" key="3">
    <source>
        <dbReference type="ARBA" id="ARBA00022833"/>
    </source>
</evidence>
<keyword evidence="3" id="KW-0862">Zinc</keyword>
<dbReference type="CDD" id="cd02340">
    <property type="entry name" value="ZZ_NBR1_like"/>
    <property type="match status" value="1"/>
</dbReference>
<dbReference type="InterPro" id="IPR000904">
    <property type="entry name" value="Sec7_dom"/>
</dbReference>
<feature type="region of interest" description="Disordered" evidence="5">
    <location>
        <begin position="294"/>
        <end position="328"/>
    </location>
</feature>
<feature type="compositionally biased region" description="Basic residues" evidence="5">
    <location>
        <begin position="309"/>
        <end position="318"/>
    </location>
</feature>
<dbReference type="GO" id="GO:0005085">
    <property type="term" value="F:guanyl-nucleotide exchange factor activity"/>
    <property type="evidence" value="ECO:0007669"/>
    <property type="project" value="InterPro"/>
</dbReference>
<name>A0A3R6YD00_9STRA</name>
<feature type="domain" description="SEC7" evidence="7">
    <location>
        <begin position="623"/>
        <end position="781"/>
    </location>
</feature>
<sequence length="878" mass="98324">MQFALCTKDTVSKVDLCDYDFLCANATAFLNVDGTTAEFSYADMDGDVLTIKNQTDVDEAIEYMKVAGLDVLRIDHHAPFETIDKELVTHDNVTCDGCQMSPLEGVRYKSAVVDDFDLCATCEASGKWAATHEPFLKITHPCKSIRPNNVHDGVVCDGCNMHPIVGARFKSAVIKNFDLCETCERSGKWNLSHGPMLKIYIRKQTPVALYVATTDEDSVQTQEQFTAQAQEQHQHRHHPHHHHPHPHHHHPHHGHHHHHHNHQHGPHHDKSKNGDGWKSKREFWKQHCHEQKAQWKEQFKAQKAQWKQDKKHWKRQQHSPRAAPDDTTVPSLAEAMAHIKAQLKQHFTPERVAEVQDTLKVHLPAEMFEAFKARSDEWLASVETSHQAMFVEDVTVPDGTVCFPGEALSKKWRLRNTGSNAWPVGCKAVFEGGVSMACDETAVVVVPPLAPGADCVVEMVLIAPQEAGRHASHFRLSTPSNVMFGERFWIDVVVDAEMAQAADDNMVANAIPLATLVVHDDEVEKPMEVAAIDEVDDIKEAMEAPPEVVKDDHVEETASEASSDDFVAVGSPADVDALEAEAEKLMDEQGEFATELAMLGAMGFENNERLRALLTEFEGNYRVCWLMRLGIALKNKFQTVASFLFKHKGRLDKAEIGGYLCRHESYQQGFCTKVRVAYVDLLDFPGLPVDEAIRKYYAQNPTLVASSDVAFFLAFSVILLQTVASHVLENASCDRQGHQDLHNPSIPVPNKMTKDQFIRANEGAGIPTDDVAAIYDRIHARSLSMGARTMACEKCQTPLQDEDVRVFSTIAVDNDDFCEVLDSWSVVKRVTLCATCWGDMYMCHDVALGFCEICPTDDGNTPTITRVHRMDELVEQLM</sequence>
<dbReference type="Pfam" id="PF00569">
    <property type="entry name" value="ZZ"/>
    <property type="match status" value="2"/>
</dbReference>
<dbReference type="Gene3D" id="1.10.1000.11">
    <property type="entry name" value="Arf Nucleotide-binding Site Opener,domain 2"/>
    <property type="match status" value="1"/>
</dbReference>
<gene>
    <name evidence="8" type="ORF">DYB32_002592</name>
</gene>
<feature type="domain" description="ZZ-type" evidence="6">
    <location>
        <begin position="151"/>
        <end position="204"/>
    </location>
</feature>
<dbReference type="Proteomes" id="UP000285060">
    <property type="component" value="Unassembled WGS sequence"/>
</dbReference>
<feature type="compositionally biased region" description="Low complexity" evidence="5">
    <location>
        <begin position="220"/>
        <end position="231"/>
    </location>
</feature>
<feature type="domain" description="ZZ-type" evidence="6">
    <location>
        <begin position="90"/>
        <end position="150"/>
    </location>
</feature>
<protein>
    <recommendedName>
        <fullName evidence="10">ZZ-type domain-containing protein</fullName>
    </recommendedName>
</protein>
<reference evidence="8 9" key="1">
    <citation type="submission" date="2018-08" db="EMBL/GenBank/DDBJ databases">
        <title>Aphanomyces genome sequencing and annotation.</title>
        <authorList>
            <person name="Minardi D."/>
            <person name="Oidtmann B."/>
            <person name="Van Der Giezen M."/>
            <person name="Studholme D.J."/>
        </authorList>
    </citation>
    <scope>NUCLEOTIDE SEQUENCE [LARGE SCALE GENOMIC DNA]</scope>
    <source>
        <strain evidence="8 9">NJM0002</strain>
    </source>
</reference>
<evidence type="ECO:0000313" key="8">
    <source>
        <dbReference type="EMBL" id="RHY32605.1"/>
    </source>
</evidence>
<dbReference type="Gene3D" id="3.30.60.90">
    <property type="match status" value="2"/>
</dbReference>
<evidence type="ECO:0000256" key="1">
    <source>
        <dbReference type="ARBA" id="ARBA00022723"/>
    </source>
</evidence>
<evidence type="ECO:0000259" key="7">
    <source>
        <dbReference type="PROSITE" id="PS50190"/>
    </source>
</evidence>
<evidence type="ECO:0000313" key="9">
    <source>
        <dbReference type="Proteomes" id="UP000285060"/>
    </source>
</evidence>
<evidence type="ECO:0000256" key="2">
    <source>
        <dbReference type="ARBA" id="ARBA00022771"/>
    </source>
</evidence>
<dbReference type="InterPro" id="IPR013783">
    <property type="entry name" value="Ig-like_fold"/>
</dbReference>
<feature type="region of interest" description="Disordered" evidence="5">
    <location>
        <begin position="219"/>
        <end position="277"/>
    </location>
</feature>
<keyword evidence="9" id="KW-1185">Reference proteome</keyword>
<dbReference type="VEuPathDB" id="FungiDB:H310_03986"/>
<dbReference type="InterPro" id="IPR000433">
    <property type="entry name" value="Znf_ZZ"/>
</dbReference>
<dbReference type="VEuPathDB" id="FungiDB:H310_03985"/>
<dbReference type="SMART" id="SM00222">
    <property type="entry name" value="Sec7"/>
    <property type="match status" value="1"/>
</dbReference>
<keyword evidence="1" id="KW-0479">Metal-binding</keyword>
<dbReference type="InterPro" id="IPR035999">
    <property type="entry name" value="Sec7_dom_sf"/>
</dbReference>
<dbReference type="GO" id="GO:0008270">
    <property type="term" value="F:zinc ion binding"/>
    <property type="evidence" value="ECO:0007669"/>
    <property type="project" value="UniProtKB-KW"/>
</dbReference>
<dbReference type="PROSITE" id="PS50135">
    <property type="entry name" value="ZF_ZZ_2"/>
    <property type="match status" value="2"/>
</dbReference>
<accession>A0A3R6YD00</accession>